<evidence type="ECO:0000256" key="2">
    <source>
        <dbReference type="SAM" id="Phobius"/>
    </source>
</evidence>
<keyword evidence="2" id="KW-0472">Membrane</keyword>
<evidence type="ECO:0000313" key="3">
    <source>
        <dbReference type="EMBL" id="SHO65860.1"/>
    </source>
</evidence>
<dbReference type="STRING" id="1123029.SAMN02745172_02508"/>
<evidence type="ECO:0000256" key="1">
    <source>
        <dbReference type="SAM" id="MobiDB-lite"/>
    </source>
</evidence>
<proteinExistence type="predicted"/>
<dbReference type="RefSeq" id="WP_175563687.1">
    <property type="nucleotide sequence ID" value="NZ_FRXO01000004.1"/>
</dbReference>
<keyword evidence="2" id="KW-0812">Transmembrane</keyword>
<name>A0A1M7ZLT2_9HYPH</name>
<gene>
    <name evidence="3" type="ORF">SAMN02745172_02508</name>
</gene>
<keyword evidence="2" id="KW-1133">Transmembrane helix</keyword>
<protein>
    <submittedName>
        <fullName evidence="3">Uncharacterized protein</fullName>
    </submittedName>
</protein>
<keyword evidence="4" id="KW-1185">Reference proteome</keyword>
<dbReference type="Proteomes" id="UP000186406">
    <property type="component" value="Unassembled WGS sequence"/>
</dbReference>
<feature type="region of interest" description="Disordered" evidence="1">
    <location>
        <begin position="1"/>
        <end position="25"/>
    </location>
</feature>
<reference evidence="3 4" key="1">
    <citation type="submission" date="2016-12" db="EMBL/GenBank/DDBJ databases">
        <authorList>
            <person name="Song W.-J."/>
            <person name="Kurnit D.M."/>
        </authorList>
    </citation>
    <scope>NUCLEOTIDE SEQUENCE [LARGE SCALE GENOMIC DNA]</scope>
    <source>
        <strain evidence="3 4">DSM 19599</strain>
    </source>
</reference>
<dbReference type="EMBL" id="FRXO01000004">
    <property type="protein sequence ID" value="SHO65860.1"/>
    <property type="molecule type" value="Genomic_DNA"/>
</dbReference>
<organism evidence="3 4">
    <name type="scientific">Pseudoxanthobacter soli DSM 19599</name>
    <dbReference type="NCBI Taxonomy" id="1123029"/>
    <lineage>
        <taxon>Bacteria</taxon>
        <taxon>Pseudomonadati</taxon>
        <taxon>Pseudomonadota</taxon>
        <taxon>Alphaproteobacteria</taxon>
        <taxon>Hyphomicrobiales</taxon>
        <taxon>Segnochrobactraceae</taxon>
        <taxon>Pseudoxanthobacter</taxon>
    </lineage>
</organism>
<sequence>MAEPDRRPPTHDAAPVKAPVESRQGVTGQRVRYVLGIGITLVVIAFAIIYIIGMMG</sequence>
<dbReference type="AlphaFoldDB" id="A0A1M7ZLT2"/>
<evidence type="ECO:0000313" key="4">
    <source>
        <dbReference type="Proteomes" id="UP000186406"/>
    </source>
</evidence>
<feature type="compositionally biased region" description="Basic and acidic residues" evidence="1">
    <location>
        <begin position="1"/>
        <end position="10"/>
    </location>
</feature>
<feature type="transmembrane region" description="Helical" evidence="2">
    <location>
        <begin position="33"/>
        <end position="53"/>
    </location>
</feature>
<accession>A0A1M7ZLT2</accession>